<keyword evidence="6 8" id="KW-1133">Transmembrane helix</keyword>
<evidence type="ECO:0000256" key="6">
    <source>
        <dbReference type="ARBA" id="ARBA00022989"/>
    </source>
</evidence>
<evidence type="ECO:0000256" key="4">
    <source>
        <dbReference type="ARBA" id="ARBA00022692"/>
    </source>
</evidence>
<keyword evidence="5" id="KW-0677">Repeat</keyword>
<dbReference type="EMBL" id="JACBKZ010000002">
    <property type="protein sequence ID" value="KAF5956849.1"/>
    <property type="molecule type" value="Genomic_DNA"/>
</dbReference>
<dbReference type="Gene3D" id="3.80.10.10">
    <property type="entry name" value="Ribonuclease Inhibitor"/>
    <property type="match status" value="2"/>
</dbReference>
<dbReference type="InterPro" id="IPR051502">
    <property type="entry name" value="RLP_Defense_Trigger"/>
</dbReference>
<name>A0A7J7HW17_CAMSI</name>
<reference evidence="9 10" key="2">
    <citation type="submission" date="2020-07" db="EMBL/GenBank/DDBJ databases">
        <title>Genome assembly of wild tea tree DASZ reveals pedigree and selection history of tea varieties.</title>
        <authorList>
            <person name="Zhang W."/>
        </authorList>
    </citation>
    <scope>NUCLEOTIDE SEQUENCE [LARGE SCALE GENOMIC DNA]</scope>
    <source>
        <strain evidence="10">cv. G240</strain>
        <tissue evidence="9">Leaf</tissue>
    </source>
</reference>
<evidence type="ECO:0000256" key="8">
    <source>
        <dbReference type="SAM" id="Phobius"/>
    </source>
</evidence>
<evidence type="ECO:0000313" key="9">
    <source>
        <dbReference type="EMBL" id="KAF5956849.1"/>
    </source>
</evidence>
<feature type="transmembrane region" description="Helical" evidence="8">
    <location>
        <begin position="460"/>
        <end position="482"/>
    </location>
</feature>
<comment type="subcellular location">
    <subcellularLocation>
        <location evidence="1">Membrane</location>
        <topology evidence="1">Single-pass membrane protein</topology>
    </subcellularLocation>
</comment>
<keyword evidence="4 8" id="KW-0812">Transmembrane</keyword>
<evidence type="ECO:0000313" key="10">
    <source>
        <dbReference type="Proteomes" id="UP000593564"/>
    </source>
</evidence>
<keyword evidence="7 8" id="KW-0472">Membrane</keyword>
<sequence length="522" mass="58799">MKLPQFFFYQYDLRIVDLSNILVGMFPIWLLKNNTRLEVLTMRKCCLIGPFLLPSYPNPYVSSIDISNNHLEGPIPTNIGMIFPNLLNLNMSRNLFEGYIPTSLGDKHSLEILDLSTNNFSGHIPEHLPTSLGFLKLSNNILYGEISLSFVNLTSLVYLYLDNNPFVGKFPNNMSFPRHLMAIGISNNHMSGKLSRWMGNMSFFLELTCSQIIRKGLFQLSYANFILSLVTLDVSDNNLSGIIPSWIGTLSELSILLLKLNNFESEIPIQLCQLKQLSMLDLSKNKFSGLIPHCFIDIPFETTHTKSSVKASNASVYTVYTMWSFVKGNILDYMSRVNLSCNHLTGEIPIEVGKLSNIHALNLCHSNLTGSIPTTFSHLRQIESLDLSYNNLNGRILSIDRIRQIGSLHCGTQQLISYEGNSLLCGLPLNTNCIATVPTSTMLKVLDGEVEYDGFVDMGVFYVTFLVSYIILLMGIIAVLFINPHWRQAWSLKFVCKTTGRVISMLELHLFSLKPKVGTLFF</sequence>
<comment type="caution">
    <text evidence="9">The sequence shown here is derived from an EMBL/GenBank/DDBJ whole genome shotgun (WGS) entry which is preliminary data.</text>
</comment>
<keyword evidence="10" id="KW-1185">Reference proteome</keyword>
<dbReference type="GO" id="GO:0016020">
    <property type="term" value="C:membrane"/>
    <property type="evidence" value="ECO:0007669"/>
    <property type="project" value="UniProtKB-SubCell"/>
</dbReference>
<protein>
    <recommendedName>
        <fullName evidence="11">Leucine-rich repeat-containing N-terminal plant-type domain-containing protein</fullName>
    </recommendedName>
</protein>
<accession>A0A7J7HW17</accession>
<evidence type="ECO:0008006" key="11">
    <source>
        <dbReference type="Google" id="ProtNLM"/>
    </source>
</evidence>
<dbReference type="PANTHER" id="PTHR48062:SF21">
    <property type="entry name" value="RECEPTOR-LIKE PROTEIN 12"/>
    <property type="match status" value="1"/>
</dbReference>
<organism evidence="9 10">
    <name type="scientific">Camellia sinensis</name>
    <name type="common">Tea plant</name>
    <name type="synonym">Thea sinensis</name>
    <dbReference type="NCBI Taxonomy" id="4442"/>
    <lineage>
        <taxon>Eukaryota</taxon>
        <taxon>Viridiplantae</taxon>
        <taxon>Streptophyta</taxon>
        <taxon>Embryophyta</taxon>
        <taxon>Tracheophyta</taxon>
        <taxon>Spermatophyta</taxon>
        <taxon>Magnoliopsida</taxon>
        <taxon>eudicotyledons</taxon>
        <taxon>Gunneridae</taxon>
        <taxon>Pentapetalae</taxon>
        <taxon>asterids</taxon>
        <taxon>Ericales</taxon>
        <taxon>Theaceae</taxon>
        <taxon>Camellia</taxon>
    </lineage>
</organism>
<proteinExistence type="inferred from homology"/>
<dbReference type="Proteomes" id="UP000593564">
    <property type="component" value="Unassembled WGS sequence"/>
</dbReference>
<keyword evidence="3" id="KW-0433">Leucine-rich repeat</keyword>
<dbReference type="FunFam" id="3.80.10.10:FF:000095">
    <property type="entry name" value="LRR receptor-like serine/threonine-protein kinase GSO1"/>
    <property type="match status" value="1"/>
</dbReference>
<evidence type="ECO:0000256" key="1">
    <source>
        <dbReference type="ARBA" id="ARBA00004167"/>
    </source>
</evidence>
<dbReference type="InterPro" id="IPR032675">
    <property type="entry name" value="LRR_dom_sf"/>
</dbReference>
<dbReference type="Pfam" id="PF13855">
    <property type="entry name" value="LRR_8"/>
    <property type="match status" value="2"/>
</dbReference>
<reference evidence="10" key="1">
    <citation type="journal article" date="2020" name="Nat. Commun.">
        <title>Genome assembly of wild tea tree DASZ reveals pedigree and selection history of tea varieties.</title>
        <authorList>
            <person name="Zhang W."/>
            <person name="Zhang Y."/>
            <person name="Qiu H."/>
            <person name="Guo Y."/>
            <person name="Wan H."/>
            <person name="Zhang X."/>
            <person name="Scossa F."/>
            <person name="Alseekh S."/>
            <person name="Zhang Q."/>
            <person name="Wang P."/>
            <person name="Xu L."/>
            <person name="Schmidt M.H."/>
            <person name="Jia X."/>
            <person name="Li D."/>
            <person name="Zhu A."/>
            <person name="Guo F."/>
            <person name="Chen W."/>
            <person name="Ni D."/>
            <person name="Usadel B."/>
            <person name="Fernie A.R."/>
            <person name="Wen W."/>
        </authorList>
    </citation>
    <scope>NUCLEOTIDE SEQUENCE [LARGE SCALE GENOMIC DNA]</scope>
    <source>
        <strain evidence="10">cv. G240</strain>
    </source>
</reference>
<dbReference type="Pfam" id="PF00560">
    <property type="entry name" value="LRR_1"/>
    <property type="match status" value="3"/>
</dbReference>
<evidence type="ECO:0000256" key="7">
    <source>
        <dbReference type="ARBA" id="ARBA00023136"/>
    </source>
</evidence>
<dbReference type="PANTHER" id="PTHR48062">
    <property type="entry name" value="RECEPTOR-LIKE PROTEIN 14"/>
    <property type="match status" value="1"/>
</dbReference>
<dbReference type="InterPro" id="IPR001611">
    <property type="entry name" value="Leu-rich_rpt"/>
</dbReference>
<dbReference type="AlphaFoldDB" id="A0A7J7HW17"/>
<evidence type="ECO:0000256" key="5">
    <source>
        <dbReference type="ARBA" id="ARBA00022737"/>
    </source>
</evidence>
<gene>
    <name evidence="9" type="ORF">HYC85_004074</name>
</gene>
<comment type="similarity">
    <text evidence="2">Belongs to the RLP family.</text>
</comment>
<evidence type="ECO:0000256" key="2">
    <source>
        <dbReference type="ARBA" id="ARBA00009592"/>
    </source>
</evidence>
<dbReference type="SUPFAM" id="SSF52058">
    <property type="entry name" value="L domain-like"/>
    <property type="match status" value="3"/>
</dbReference>
<evidence type="ECO:0000256" key="3">
    <source>
        <dbReference type="ARBA" id="ARBA00022614"/>
    </source>
</evidence>
<dbReference type="PRINTS" id="PR00019">
    <property type="entry name" value="LEURICHRPT"/>
</dbReference>